<keyword evidence="1" id="KW-0812">Transmembrane</keyword>
<dbReference type="InterPro" id="IPR026898">
    <property type="entry name" value="PrsW"/>
</dbReference>
<feature type="transmembrane region" description="Helical" evidence="1">
    <location>
        <begin position="46"/>
        <end position="64"/>
    </location>
</feature>
<dbReference type="GO" id="GO:0006508">
    <property type="term" value="P:proteolysis"/>
    <property type="evidence" value="ECO:0007669"/>
    <property type="project" value="UniProtKB-KW"/>
</dbReference>
<accession>A0A5C9A7V9</accession>
<keyword evidence="1" id="KW-1133">Transmembrane helix</keyword>
<keyword evidence="2" id="KW-0482">Metalloprotease</keyword>
<protein>
    <submittedName>
        <fullName evidence="2">PrsW family intramembrane metalloprotease</fullName>
    </submittedName>
</protein>
<dbReference type="EMBL" id="VRZA01000002">
    <property type="protein sequence ID" value="TXS95311.1"/>
    <property type="molecule type" value="Genomic_DNA"/>
</dbReference>
<evidence type="ECO:0000313" key="2">
    <source>
        <dbReference type="EMBL" id="TXS95311.1"/>
    </source>
</evidence>
<dbReference type="GO" id="GO:0008237">
    <property type="term" value="F:metallopeptidase activity"/>
    <property type="evidence" value="ECO:0007669"/>
    <property type="project" value="UniProtKB-KW"/>
</dbReference>
<reference evidence="2 3" key="1">
    <citation type="submission" date="2019-08" db="EMBL/GenBank/DDBJ databases">
        <title>Parahaliea maris sp. nov., isolated from the surface seawater.</title>
        <authorList>
            <person name="Liu Y."/>
        </authorList>
    </citation>
    <scope>NUCLEOTIDE SEQUENCE [LARGE SCALE GENOMIC DNA]</scope>
    <source>
        <strain evidence="2 3">HSLHS9</strain>
    </source>
</reference>
<feature type="transmembrane region" description="Helical" evidence="1">
    <location>
        <begin position="15"/>
        <end position="34"/>
    </location>
</feature>
<dbReference type="Pfam" id="PF13367">
    <property type="entry name" value="PrsW-protease"/>
    <property type="match status" value="1"/>
</dbReference>
<dbReference type="Proteomes" id="UP000321039">
    <property type="component" value="Unassembled WGS sequence"/>
</dbReference>
<evidence type="ECO:0000313" key="3">
    <source>
        <dbReference type="Proteomes" id="UP000321039"/>
    </source>
</evidence>
<keyword evidence="2" id="KW-0645">Protease</keyword>
<keyword evidence="1" id="KW-0472">Membrane</keyword>
<feature type="transmembrane region" description="Helical" evidence="1">
    <location>
        <begin position="205"/>
        <end position="223"/>
    </location>
</feature>
<keyword evidence="3" id="KW-1185">Reference proteome</keyword>
<dbReference type="AlphaFoldDB" id="A0A5C9A7V9"/>
<dbReference type="PANTHER" id="PTHR36844">
    <property type="entry name" value="PROTEASE PRSW"/>
    <property type="match status" value="1"/>
</dbReference>
<proteinExistence type="predicted"/>
<organism evidence="2 3">
    <name type="scientific">Parahaliea maris</name>
    <dbReference type="NCBI Taxonomy" id="2716870"/>
    <lineage>
        <taxon>Bacteria</taxon>
        <taxon>Pseudomonadati</taxon>
        <taxon>Pseudomonadota</taxon>
        <taxon>Gammaproteobacteria</taxon>
        <taxon>Cellvibrionales</taxon>
        <taxon>Halieaceae</taxon>
        <taxon>Parahaliea</taxon>
    </lineage>
</organism>
<feature type="transmembrane region" description="Helical" evidence="1">
    <location>
        <begin position="107"/>
        <end position="130"/>
    </location>
</feature>
<dbReference type="PANTHER" id="PTHR36844:SF1">
    <property type="entry name" value="PROTEASE PRSW"/>
    <property type="match status" value="1"/>
</dbReference>
<feature type="transmembrane region" description="Helical" evidence="1">
    <location>
        <begin position="174"/>
        <end position="193"/>
    </location>
</feature>
<feature type="transmembrane region" description="Helical" evidence="1">
    <location>
        <begin position="142"/>
        <end position="162"/>
    </location>
</feature>
<keyword evidence="2" id="KW-0378">Hydrolase</keyword>
<feature type="transmembrane region" description="Helical" evidence="1">
    <location>
        <begin position="79"/>
        <end position="100"/>
    </location>
</feature>
<evidence type="ECO:0000256" key="1">
    <source>
        <dbReference type="SAM" id="Phobius"/>
    </source>
</evidence>
<gene>
    <name evidence="2" type="ORF">FV139_05275</name>
</gene>
<name>A0A5C9A7V9_9GAMM</name>
<sequence>MLDKPGKVQPMNTHLLVTAPLGLLPVLVFLGVLMYMDSYKLVRPRLVLGVIGAGCLLAVAGYFVNSALRDLFDLSITSLSRYVGPITEEALKALVIVYLLRNCRIGFLVDSAILGFAVGTGFALGENLYYLASPEHGHHAIWVVRGFGTAIMHGGATAIFAVLTQVFSDRHLHVSPLACIPGLAAAIAVHSLFNHFVLPPVQMTLLFLTTLPALLYGVFILSASHLHHWLELDFDDDAQFIRQLTSGQFGATRAGQFMADLKAHFDGPVLVDMLCYLRVYTELALRAKGLLMMRQNGLEVPVDAQIREKFAELEHLETSIGRTGLLAIRPLLHMNRKDLWQLSVLD</sequence>
<comment type="caution">
    <text evidence="2">The sequence shown here is derived from an EMBL/GenBank/DDBJ whole genome shotgun (WGS) entry which is preliminary data.</text>
</comment>